<keyword evidence="1" id="KW-0472">Membrane</keyword>
<keyword evidence="3" id="KW-1185">Reference proteome</keyword>
<keyword evidence="1" id="KW-1133">Transmembrane helix</keyword>
<sequence>MLNIFLALILPFIMMLFFTRVSYSKVGALAVTLMVVIFAFNGLDQPIPVIVAGAISIAGGYIASLRIQKKNRGV</sequence>
<dbReference type="RefSeq" id="WP_129078012.1">
    <property type="nucleotide sequence ID" value="NZ_QOUX01000032.1"/>
</dbReference>
<keyword evidence="1" id="KW-0812">Transmembrane</keyword>
<evidence type="ECO:0000313" key="2">
    <source>
        <dbReference type="EMBL" id="RXJ01711.1"/>
    </source>
</evidence>
<accession>A0A4Q0VU57</accession>
<dbReference type="OrthoDB" id="2928443at2"/>
<proteinExistence type="predicted"/>
<organism evidence="2 3">
    <name type="scientific">Anaerobacillus alkaliphilus</name>
    <dbReference type="NCBI Taxonomy" id="1548597"/>
    <lineage>
        <taxon>Bacteria</taxon>
        <taxon>Bacillati</taxon>
        <taxon>Bacillota</taxon>
        <taxon>Bacilli</taxon>
        <taxon>Bacillales</taxon>
        <taxon>Bacillaceae</taxon>
        <taxon>Anaerobacillus</taxon>
    </lineage>
</organism>
<dbReference type="InterPro" id="IPR019242">
    <property type="entry name" value="DUF2198"/>
</dbReference>
<dbReference type="Proteomes" id="UP000290649">
    <property type="component" value="Unassembled WGS sequence"/>
</dbReference>
<gene>
    <name evidence="2" type="ORF">DS745_09535</name>
</gene>
<reference evidence="2 3" key="1">
    <citation type="journal article" date="2019" name="Int. J. Syst. Evol. Microbiol.">
        <title>Anaerobacillus alkaliphilus sp. nov., a novel alkaliphilic and moderately halophilic bacterium.</title>
        <authorList>
            <person name="Borsodi A.K."/>
            <person name="Aszalos J.M."/>
            <person name="Bihari P."/>
            <person name="Nagy I."/>
            <person name="Schumann P."/>
            <person name="Sproer C."/>
            <person name="Kovacs A.L."/>
            <person name="Boka K."/>
            <person name="Dobosy P."/>
            <person name="Ovari M."/>
            <person name="Szili-Kovacs T."/>
            <person name="Toth E."/>
        </authorList>
    </citation>
    <scope>NUCLEOTIDE SEQUENCE [LARGE SCALE GENOMIC DNA]</scope>
    <source>
        <strain evidence="2 3">B16-10</strain>
    </source>
</reference>
<comment type="caution">
    <text evidence="2">The sequence shown here is derived from an EMBL/GenBank/DDBJ whole genome shotgun (WGS) entry which is preliminary data.</text>
</comment>
<dbReference type="AlphaFoldDB" id="A0A4Q0VU57"/>
<evidence type="ECO:0000256" key="1">
    <source>
        <dbReference type="SAM" id="Phobius"/>
    </source>
</evidence>
<dbReference type="Pfam" id="PF09964">
    <property type="entry name" value="DUF2198"/>
    <property type="match status" value="1"/>
</dbReference>
<dbReference type="EMBL" id="QOUX01000032">
    <property type="protein sequence ID" value="RXJ01711.1"/>
    <property type="molecule type" value="Genomic_DNA"/>
</dbReference>
<name>A0A4Q0VU57_9BACI</name>
<evidence type="ECO:0000313" key="3">
    <source>
        <dbReference type="Proteomes" id="UP000290649"/>
    </source>
</evidence>
<protein>
    <submittedName>
        <fullName evidence="2">DUF2198 family protein</fullName>
    </submittedName>
</protein>
<feature type="transmembrane region" description="Helical" evidence="1">
    <location>
        <begin position="48"/>
        <end position="67"/>
    </location>
</feature>